<dbReference type="GO" id="GO:0016887">
    <property type="term" value="F:ATP hydrolysis activity"/>
    <property type="evidence" value="ECO:0007669"/>
    <property type="project" value="InterPro"/>
</dbReference>
<dbReference type="GeneID" id="99673925"/>
<dbReference type="SMART" id="SM00382">
    <property type="entry name" value="AAA"/>
    <property type="match status" value="1"/>
</dbReference>
<feature type="domain" description="ABC transporter" evidence="5">
    <location>
        <begin position="6"/>
        <end position="228"/>
    </location>
</feature>
<dbReference type="EC" id="3.6.3.34" evidence="7"/>
<evidence type="ECO:0000256" key="3">
    <source>
        <dbReference type="ARBA" id="ARBA00022741"/>
    </source>
</evidence>
<dbReference type="EMBL" id="OKQR01000001">
    <property type="protein sequence ID" value="SPD91732.1"/>
    <property type="molecule type" value="Genomic_DNA"/>
</dbReference>
<dbReference type="PANTHER" id="PTHR42734:SF17">
    <property type="entry name" value="METAL TRANSPORT SYSTEM ATP-BINDING PROTEIN TM_0124-RELATED"/>
    <property type="match status" value="1"/>
</dbReference>
<evidence type="ECO:0000256" key="4">
    <source>
        <dbReference type="ARBA" id="ARBA00022840"/>
    </source>
</evidence>
<dbReference type="InterPro" id="IPR003593">
    <property type="entry name" value="AAA+_ATPase"/>
</dbReference>
<dbReference type="EMBL" id="OKQU01000001">
    <property type="protein sequence ID" value="SPE07011.1"/>
    <property type="molecule type" value="Genomic_DNA"/>
</dbReference>
<dbReference type="SUPFAM" id="SSF52540">
    <property type="entry name" value="P-loop containing nucleoside triphosphate hydrolases"/>
    <property type="match status" value="1"/>
</dbReference>
<accession>A0A2N9K9L6</accession>
<keyword evidence="4 7" id="KW-0067">ATP-binding</keyword>
<dbReference type="GO" id="GO:0005524">
    <property type="term" value="F:ATP binding"/>
    <property type="evidence" value="ECO:0007669"/>
    <property type="project" value="UniProtKB-KW"/>
</dbReference>
<dbReference type="Pfam" id="PF00005">
    <property type="entry name" value="ABC_tran"/>
    <property type="match status" value="1"/>
</dbReference>
<dbReference type="RefSeq" id="WP_072613445.1">
    <property type="nucleotide sequence ID" value="NZ_AP017935.1"/>
</dbReference>
<name>A0A2N9K9L6_9LACO</name>
<reference evidence="6 9" key="2">
    <citation type="submission" date="2018-02" db="EMBL/GenBank/DDBJ databases">
        <authorList>
            <person name="Rodrigo-Torres L."/>
            <person name="Arahal R. D."/>
            <person name="Lucena T."/>
        </authorList>
    </citation>
    <scope>NUCLEOTIDE SEQUENCE [LARGE SCALE GENOMIC DNA]</scope>
    <source>
        <strain evidence="6 9">CECT 8486</strain>
    </source>
</reference>
<proteinExistence type="inferred from homology"/>
<evidence type="ECO:0000313" key="9">
    <source>
        <dbReference type="Proteomes" id="UP000239237"/>
    </source>
</evidence>
<keyword evidence="9" id="KW-1185">Reference proteome</keyword>
<evidence type="ECO:0000256" key="2">
    <source>
        <dbReference type="ARBA" id="ARBA00022448"/>
    </source>
</evidence>
<dbReference type="PROSITE" id="PS50893">
    <property type="entry name" value="ABC_TRANSPORTER_2"/>
    <property type="match status" value="1"/>
</dbReference>
<organism evidence="7 8">
    <name type="scientific">Leuconostoc suionicum</name>
    <dbReference type="NCBI Taxonomy" id="1511761"/>
    <lineage>
        <taxon>Bacteria</taxon>
        <taxon>Bacillati</taxon>
        <taxon>Bacillota</taxon>
        <taxon>Bacilli</taxon>
        <taxon>Lactobacillales</taxon>
        <taxon>Lactobacillaceae</taxon>
        <taxon>Leuconostoc</taxon>
    </lineage>
</organism>
<reference evidence="7 8" key="1">
    <citation type="submission" date="2018-02" db="EMBL/GenBank/DDBJ databases">
        <authorList>
            <person name="Cohen D.B."/>
            <person name="Kent A.D."/>
        </authorList>
    </citation>
    <scope>NUCLEOTIDE SEQUENCE [LARGE SCALE GENOMIC DNA]</scope>
    <source>
        <strain evidence="7 8">CECT 9216</strain>
    </source>
</reference>
<evidence type="ECO:0000259" key="5">
    <source>
        <dbReference type="PROSITE" id="PS50893"/>
    </source>
</evidence>
<protein>
    <submittedName>
        <fullName evidence="7">Iron(3+)-hydroxamate import ATP-binding protein FhuC</fullName>
        <ecNumber evidence="7">3.6.3.34</ecNumber>
    </submittedName>
</protein>
<keyword evidence="2" id="KW-0813">Transport</keyword>
<sequence length="228" mass="25687">MIEKILEVKQLDVEVPGSLLIRQLSFSTYSGALLCITGDNGVGKTTLINYLLKAARDKNSYQSEIHLHIKFDDIQLVPQFRDIDAEYPLSVKDFIVLNLTHPLTPWLTPSEKKHLEKIISVTNLNEIKNRALGRVSGGEKQRAYLAQALMANPKMLILDESTSNLDYESRIDLLKLVKKVIAQEQLAVIFITHDPELVSLFGDYELHISNHHGEMNELRSSSEGGTHV</sequence>
<dbReference type="Proteomes" id="UP000237923">
    <property type="component" value="Unassembled WGS sequence"/>
</dbReference>
<evidence type="ECO:0000256" key="1">
    <source>
        <dbReference type="ARBA" id="ARBA00005417"/>
    </source>
</evidence>
<dbReference type="PANTHER" id="PTHR42734">
    <property type="entry name" value="METAL TRANSPORT SYSTEM ATP-BINDING PROTEIN TM_0124-RELATED"/>
    <property type="match status" value="1"/>
</dbReference>
<dbReference type="Proteomes" id="UP000239237">
    <property type="component" value="Unassembled WGS sequence"/>
</dbReference>
<keyword evidence="3" id="KW-0547">Nucleotide-binding</keyword>
<evidence type="ECO:0000313" key="6">
    <source>
        <dbReference type="EMBL" id="SPD91732.1"/>
    </source>
</evidence>
<dbReference type="AlphaFoldDB" id="A0A2N9K9L6"/>
<dbReference type="KEGG" id="lsu:A6B45_03910"/>
<dbReference type="InterPro" id="IPR003439">
    <property type="entry name" value="ABC_transporter-like_ATP-bd"/>
</dbReference>
<gene>
    <name evidence="7" type="primary">fhuC</name>
    <name evidence="6" type="ORF">LES8486_00717</name>
    <name evidence="7" type="ORF">LES9216_00864</name>
</gene>
<dbReference type="InterPro" id="IPR027417">
    <property type="entry name" value="P-loop_NTPase"/>
</dbReference>
<evidence type="ECO:0000313" key="7">
    <source>
        <dbReference type="EMBL" id="SPE07011.1"/>
    </source>
</evidence>
<evidence type="ECO:0000313" key="8">
    <source>
        <dbReference type="Proteomes" id="UP000237923"/>
    </source>
</evidence>
<comment type="similarity">
    <text evidence="1">Belongs to the ABC transporter superfamily.</text>
</comment>
<keyword evidence="7" id="KW-0378">Hydrolase</keyword>
<dbReference type="Gene3D" id="3.40.50.300">
    <property type="entry name" value="P-loop containing nucleotide triphosphate hydrolases"/>
    <property type="match status" value="1"/>
</dbReference>
<dbReference type="InterPro" id="IPR050153">
    <property type="entry name" value="Metal_Ion_Import_ABC"/>
</dbReference>